<name>X0WNA1_9ZZZZ</name>
<dbReference type="InterPro" id="IPR003737">
    <property type="entry name" value="GlcNAc_PI_deacetylase-related"/>
</dbReference>
<protein>
    <recommendedName>
        <fullName evidence="2">PIG-L family deacetylase</fullName>
    </recommendedName>
</protein>
<dbReference type="SUPFAM" id="SSF102588">
    <property type="entry name" value="LmbE-like"/>
    <property type="match status" value="1"/>
</dbReference>
<accession>X0WNA1</accession>
<sequence>TKQAQVMVVIPHPDDAEFGVAGTVARWTGEGKDVIYVICTNGDKGTSDTNMKPDELARIREQEQLAAAKLLGVKEVIFLRHPDQTLEDTPEFRKEIVRLIRMYRPEIVVTAAPSRRYIWHRDHRITGRVTLDAVFPYAMTLLAYPDLLEEGLQPHKVKEVLLWGSEDSNYRSNITDTFDIKIAALRCHKSQVGDNPSTGSEERMRERHKMLAQGEDYELAEAFHRVVASNSFKLLTGLQF</sequence>
<dbReference type="AlphaFoldDB" id="X0WNA1"/>
<reference evidence="1" key="1">
    <citation type="journal article" date="2014" name="Front. Microbiol.">
        <title>High frequency of phylogenetically diverse reductive dehalogenase-homologous genes in deep subseafloor sedimentary metagenomes.</title>
        <authorList>
            <person name="Kawai M."/>
            <person name="Futagami T."/>
            <person name="Toyoda A."/>
            <person name="Takaki Y."/>
            <person name="Nishi S."/>
            <person name="Hori S."/>
            <person name="Arai W."/>
            <person name="Tsubouchi T."/>
            <person name="Morono Y."/>
            <person name="Uchiyama I."/>
            <person name="Ito T."/>
            <person name="Fujiyama A."/>
            <person name="Inagaki F."/>
            <person name="Takami H."/>
        </authorList>
    </citation>
    <scope>NUCLEOTIDE SEQUENCE</scope>
    <source>
        <strain evidence="1">Expedition CK06-06</strain>
    </source>
</reference>
<evidence type="ECO:0008006" key="2">
    <source>
        <dbReference type="Google" id="ProtNLM"/>
    </source>
</evidence>
<evidence type="ECO:0000313" key="1">
    <source>
        <dbReference type="EMBL" id="GAG32120.1"/>
    </source>
</evidence>
<feature type="non-terminal residue" evidence="1">
    <location>
        <position position="1"/>
    </location>
</feature>
<gene>
    <name evidence="1" type="ORF">S01H1_73844</name>
</gene>
<organism evidence="1">
    <name type="scientific">marine sediment metagenome</name>
    <dbReference type="NCBI Taxonomy" id="412755"/>
    <lineage>
        <taxon>unclassified sequences</taxon>
        <taxon>metagenomes</taxon>
        <taxon>ecological metagenomes</taxon>
    </lineage>
</organism>
<comment type="caution">
    <text evidence="1">The sequence shown here is derived from an EMBL/GenBank/DDBJ whole genome shotgun (WGS) entry which is preliminary data.</text>
</comment>
<dbReference type="GO" id="GO:0016811">
    <property type="term" value="F:hydrolase activity, acting on carbon-nitrogen (but not peptide) bonds, in linear amides"/>
    <property type="evidence" value="ECO:0007669"/>
    <property type="project" value="TreeGrafter"/>
</dbReference>
<dbReference type="Gene3D" id="3.40.50.10320">
    <property type="entry name" value="LmbE-like"/>
    <property type="match status" value="1"/>
</dbReference>
<dbReference type="Pfam" id="PF02585">
    <property type="entry name" value="PIG-L"/>
    <property type="match status" value="1"/>
</dbReference>
<dbReference type="InterPro" id="IPR024078">
    <property type="entry name" value="LmbE-like_dom_sf"/>
</dbReference>
<dbReference type="PANTHER" id="PTHR12993:SF28">
    <property type="entry name" value="LMBE FAMILY PROTEIN"/>
    <property type="match status" value="1"/>
</dbReference>
<proteinExistence type="predicted"/>
<dbReference type="EMBL" id="BARS01049362">
    <property type="protein sequence ID" value="GAG32120.1"/>
    <property type="molecule type" value="Genomic_DNA"/>
</dbReference>
<dbReference type="PANTHER" id="PTHR12993">
    <property type="entry name" value="N-ACETYLGLUCOSAMINYL-PHOSPHATIDYLINOSITOL DE-N-ACETYLASE-RELATED"/>
    <property type="match status" value="1"/>
</dbReference>